<dbReference type="InterPro" id="IPR003689">
    <property type="entry name" value="ZIP"/>
</dbReference>
<comment type="caution">
    <text evidence="8">The sequence shown here is derived from an EMBL/GenBank/DDBJ whole genome shotgun (WGS) entry which is preliminary data.</text>
</comment>
<accession>A0A813VML3</accession>
<dbReference type="InterPro" id="IPR045891">
    <property type="entry name" value="ZIP9"/>
</dbReference>
<evidence type="ECO:0000256" key="5">
    <source>
        <dbReference type="ARBA" id="ARBA00023034"/>
    </source>
</evidence>
<dbReference type="OrthoDB" id="19859at2759"/>
<evidence type="ECO:0000313" key="9">
    <source>
        <dbReference type="Proteomes" id="UP000663879"/>
    </source>
</evidence>
<keyword evidence="4 7" id="KW-1133">Transmembrane helix</keyword>
<comment type="subcellular location">
    <subcellularLocation>
        <location evidence="1">Endomembrane system</location>
        <topology evidence="1">Multi-pass membrane protein</topology>
    </subcellularLocation>
    <subcellularLocation>
        <location evidence="2">Golgi apparatus membrane</location>
    </subcellularLocation>
</comment>
<keyword evidence="9" id="KW-1185">Reference proteome</keyword>
<dbReference type="Proteomes" id="UP000663879">
    <property type="component" value="Unassembled WGS sequence"/>
</dbReference>
<dbReference type="GO" id="GO:0046873">
    <property type="term" value="F:metal ion transmembrane transporter activity"/>
    <property type="evidence" value="ECO:0007669"/>
    <property type="project" value="InterPro"/>
</dbReference>
<proteinExistence type="predicted"/>
<feature type="transmembrane region" description="Helical" evidence="7">
    <location>
        <begin position="243"/>
        <end position="267"/>
    </location>
</feature>
<evidence type="ECO:0000256" key="2">
    <source>
        <dbReference type="ARBA" id="ARBA00004394"/>
    </source>
</evidence>
<name>A0A813VML3_9BILA</name>
<evidence type="ECO:0000313" key="8">
    <source>
        <dbReference type="EMBL" id="CAF0842861.1"/>
    </source>
</evidence>
<evidence type="ECO:0000256" key="6">
    <source>
        <dbReference type="ARBA" id="ARBA00023136"/>
    </source>
</evidence>
<evidence type="ECO:0000256" key="1">
    <source>
        <dbReference type="ARBA" id="ARBA00004127"/>
    </source>
</evidence>
<dbReference type="PANTHER" id="PTHR16133">
    <property type="entry name" value="SOLUTE CARRIER FAMILY 39 ZINC TRANSPORTER , MEMBER 9-RELATED"/>
    <property type="match status" value="1"/>
</dbReference>
<feature type="transmembrane region" description="Helical" evidence="7">
    <location>
        <begin position="311"/>
        <end position="332"/>
    </location>
</feature>
<feature type="transmembrane region" description="Helical" evidence="7">
    <location>
        <begin position="213"/>
        <end position="237"/>
    </location>
</feature>
<dbReference type="AlphaFoldDB" id="A0A813VML3"/>
<dbReference type="GO" id="GO:0000139">
    <property type="term" value="C:Golgi membrane"/>
    <property type="evidence" value="ECO:0007669"/>
    <property type="project" value="UniProtKB-SubCell"/>
</dbReference>
<feature type="transmembrane region" description="Helical" evidence="7">
    <location>
        <begin position="344"/>
        <end position="364"/>
    </location>
</feature>
<keyword evidence="3 7" id="KW-0812">Transmembrane</keyword>
<dbReference type="GO" id="GO:0006829">
    <property type="term" value="P:zinc ion transport"/>
    <property type="evidence" value="ECO:0007669"/>
    <property type="project" value="InterPro"/>
</dbReference>
<gene>
    <name evidence="8" type="ORF">OXX778_LOCUS8547</name>
</gene>
<reference evidence="8" key="1">
    <citation type="submission" date="2021-02" db="EMBL/GenBank/DDBJ databases">
        <authorList>
            <person name="Nowell W R."/>
        </authorList>
    </citation>
    <scope>NUCLEOTIDE SEQUENCE</scope>
    <source>
        <strain evidence="8">Ploen Becks lab</strain>
    </source>
</reference>
<evidence type="ECO:0000256" key="7">
    <source>
        <dbReference type="SAM" id="Phobius"/>
    </source>
</evidence>
<dbReference type="PANTHER" id="PTHR16133:SF0">
    <property type="entry name" value="ZINC_IRON REGULATED TRANSPORTER-RELATED PROTEIN 102B, ISOFORM E"/>
    <property type="match status" value="1"/>
</dbReference>
<evidence type="ECO:0008006" key="10">
    <source>
        <dbReference type="Google" id="ProtNLM"/>
    </source>
</evidence>
<protein>
    <recommendedName>
        <fullName evidence="10">Zinc transporter ZIP9</fullName>
    </recommendedName>
</protein>
<keyword evidence="5" id="KW-0333">Golgi apparatus</keyword>
<keyword evidence="6 7" id="KW-0472">Membrane</keyword>
<organism evidence="8 9">
    <name type="scientific">Brachionus calyciflorus</name>
    <dbReference type="NCBI Taxonomy" id="104777"/>
    <lineage>
        <taxon>Eukaryota</taxon>
        <taxon>Metazoa</taxon>
        <taxon>Spiralia</taxon>
        <taxon>Gnathifera</taxon>
        <taxon>Rotifera</taxon>
        <taxon>Eurotatoria</taxon>
        <taxon>Monogononta</taxon>
        <taxon>Pseudotrocha</taxon>
        <taxon>Ploima</taxon>
        <taxon>Brachionidae</taxon>
        <taxon>Brachionus</taxon>
    </lineage>
</organism>
<feature type="transmembrane region" description="Helical" evidence="7">
    <location>
        <begin position="174"/>
        <end position="192"/>
    </location>
</feature>
<dbReference type="EMBL" id="CAJNOC010001186">
    <property type="protein sequence ID" value="CAF0842861.1"/>
    <property type="molecule type" value="Genomic_DNA"/>
</dbReference>
<feature type="transmembrane region" description="Helical" evidence="7">
    <location>
        <begin position="6"/>
        <end position="26"/>
    </location>
</feature>
<sequence>MEGVMMLIFLSITMLIGSFIAGLVPLTLNLSESKMKHLTIIGAGLLIGTALAVIIPEGINTLYSNQKCSEDSHKHNKRSIDRNFEIFKNQLSYNVDLDKAIRFKRQSEMEIFLNQLSPNANIKKRFLRDTEKADAKDHQLLANEQLKIKESLKKADEAHESEHEHEHSGSSHSAVGITLVLGFVFMLIIDQIGGKMSHKPHQVLDTQAIRNKITFTTTLGLVVHAAADGIALGAAAATSKTDIEMIVFVAIMLHKAPAALGLVSFLMHEGLDRATVRKHLAIFAMAAPVLAILTFLILNSSGDSNVVSSNSTGLCMLFSAGTFLYVSTVHVLPEVQSHNDDRQFRTGEMLSFIIGALMPVFLTVGHSH</sequence>
<dbReference type="Pfam" id="PF02535">
    <property type="entry name" value="Zip"/>
    <property type="match status" value="1"/>
</dbReference>
<feature type="transmembrane region" description="Helical" evidence="7">
    <location>
        <begin position="38"/>
        <end position="55"/>
    </location>
</feature>
<feature type="transmembrane region" description="Helical" evidence="7">
    <location>
        <begin position="279"/>
        <end position="299"/>
    </location>
</feature>
<evidence type="ECO:0000256" key="4">
    <source>
        <dbReference type="ARBA" id="ARBA00022989"/>
    </source>
</evidence>
<evidence type="ECO:0000256" key="3">
    <source>
        <dbReference type="ARBA" id="ARBA00022692"/>
    </source>
</evidence>